<name>H1L094_9EURY</name>
<feature type="domain" description="N-acetyltransferase" evidence="1">
    <location>
        <begin position="9"/>
        <end position="156"/>
    </location>
</feature>
<dbReference type="CDD" id="cd04301">
    <property type="entry name" value="NAT_SF"/>
    <property type="match status" value="1"/>
</dbReference>
<organism evidence="2 3">
    <name type="scientific">Methanotorris formicicus Mc-S-70</name>
    <dbReference type="NCBI Taxonomy" id="647171"/>
    <lineage>
        <taxon>Archaea</taxon>
        <taxon>Methanobacteriati</taxon>
        <taxon>Methanobacteriota</taxon>
        <taxon>Methanomada group</taxon>
        <taxon>Methanococci</taxon>
        <taxon>Methanococcales</taxon>
        <taxon>Methanocaldococcaceae</taxon>
        <taxon>Methanotorris</taxon>
    </lineage>
</organism>
<dbReference type="STRING" id="647171.MetfoDRAFT_1468"/>
<dbReference type="AlphaFoldDB" id="H1L094"/>
<proteinExistence type="predicted"/>
<comment type="caution">
    <text evidence="2">The sequence shown here is derived from an EMBL/GenBank/DDBJ whole genome shotgun (WGS) entry which is preliminary data.</text>
</comment>
<sequence length="156" mass="17838">MSDFGDIMIIIDTAKKEDIDDMINLLKQLFEIEKDFAPNYENQRKGLELLLNNKDAIIFVARYNDKVVGMCSIQTLISTAEGGKVGILEDLVVDENFRGMGVGSKLLLEVERYCKENGLLRLSLLADKDNKKALEFYKSRGWKFTNLICLRKFFGE</sequence>
<dbReference type="Pfam" id="PF00583">
    <property type="entry name" value="Acetyltransf_1"/>
    <property type="match status" value="1"/>
</dbReference>
<evidence type="ECO:0000259" key="1">
    <source>
        <dbReference type="PROSITE" id="PS51186"/>
    </source>
</evidence>
<keyword evidence="2" id="KW-0808">Transferase</keyword>
<dbReference type="SUPFAM" id="SSF55729">
    <property type="entry name" value="Acyl-CoA N-acyltransferases (Nat)"/>
    <property type="match status" value="1"/>
</dbReference>
<dbReference type="GO" id="GO:0016747">
    <property type="term" value="F:acyltransferase activity, transferring groups other than amino-acyl groups"/>
    <property type="evidence" value="ECO:0007669"/>
    <property type="project" value="InterPro"/>
</dbReference>
<dbReference type="PANTHER" id="PTHR43072">
    <property type="entry name" value="N-ACETYLTRANSFERASE"/>
    <property type="match status" value="1"/>
</dbReference>
<evidence type="ECO:0000313" key="2">
    <source>
        <dbReference type="EMBL" id="EHP85051.1"/>
    </source>
</evidence>
<dbReference type="InterPro" id="IPR016181">
    <property type="entry name" value="Acyl_CoA_acyltransferase"/>
</dbReference>
<dbReference type="PATRIC" id="fig|647171.4.peg.1431"/>
<keyword evidence="3" id="KW-1185">Reference proteome</keyword>
<dbReference type="InterPro" id="IPR000182">
    <property type="entry name" value="GNAT_dom"/>
</dbReference>
<dbReference type="PROSITE" id="PS51186">
    <property type="entry name" value="GNAT"/>
    <property type="match status" value="1"/>
</dbReference>
<protein>
    <submittedName>
        <fullName evidence="2">GCN5-related N-acetyltransferase</fullName>
    </submittedName>
</protein>
<dbReference type="EMBL" id="AGJL01000040">
    <property type="protein sequence ID" value="EHP85051.1"/>
    <property type="molecule type" value="Genomic_DNA"/>
</dbReference>
<gene>
    <name evidence="2" type="ORF">MetfoDRAFT_1468</name>
</gene>
<accession>H1L094</accession>
<dbReference type="Proteomes" id="UP000003706">
    <property type="component" value="Unassembled WGS sequence"/>
</dbReference>
<evidence type="ECO:0000313" key="3">
    <source>
        <dbReference type="Proteomes" id="UP000003706"/>
    </source>
</evidence>
<reference evidence="2 3" key="1">
    <citation type="submission" date="2011-09" db="EMBL/GenBank/DDBJ databases">
        <title>The draft genome of Methanotorris formicicus Mc-S-70.</title>
        <authorList>
            <consortium name="US DOE Joint Genome Institute (JGI-PGF)"/>
            <person name="Lucas S."/>
            <person name="Han J."/>
            <person name="Lapidus A."/>
            <person name="Cheng J.-F."/>
            <person name="Goodwin L."/>
            <person name="Pitluck S."/>
            <person name="Peters L."/>
            <person name="Land M.L."/>
            <person name="Hauser L."/>
            <person name="Sieprawska-Lupa M."/>
            <person name="Takai K."/>
            <person name="Miyazaki J."/>
            <person name="Whitman W."/>
            <person name="Woyke T.J."/>
        </authorList>
    </citation>
    <scope>NUCLEOTIDE SEQUENCE [LARGE SCALE GENOMIC DNA]</scope>
    <source>
        <strain evidence="2 3">Mc-S-70</strain>
    </source>
</reference>
<dbReference type="Gene3D" id="3.40.630.30">
    <property type="match status" value="1"/>
</dbReference>